<feature type="region of interest" description="Disordered" evidence="1">
    <location>
        <begin position="243"/>
        <end position="282"/>
    </location>
</feature>
<evidence type="ECO:0000313" key="3">
    <source>
        <dbReference type="Proteomes" id="UP000717996"/>
    </source>
</evidence>
<dbReference type="AlphaFoldDB" id="A0A9P6XU64"/>
<reference evidence="2" key="1">
    <citation type="journal article" date="2020" name="Microb. Genom.">
        <title>Genetic diversity of clinical and environmental Mucorales isolates obtained from an investigation of mucormycosis cases among solid organ transplant recipients.</title>
        <authorList>
            <person name="Nguyen M.H."/>
            <person name="Kaul D."/>
            <person name="Muto C."/>
            <person name="Cheng S.J."/>
            <person name="Richter R.A."/>
            <person name="Bruno V.M."/>
            <person name="Liu G."/>
            <person name="Beyhan S."/>
            <person name="Sundermann A.J."/>
            <person name="Mounaud S."/>
            <person name="Pasculle A.W."/>
            <person name="Nierman W.C."/>
            <person name="Driscoll E."/>
            <person name="Cumbie R."/>
            <person name="Clancy C.J."/>
            <person name="Dupont C.L."/>
        </authorList>
    </citation>
    <scope>NUCLEOTIDE SEQUENCE</scope>
    <source>
        <strain evidence="2">GL16</strain>
    </source>
</reference>
<dbReference type="Proteomes" id="UP000717996">
    <property type="component" value="Unassembled WGS sequence"/>
</dbReference>
<feature type="compositionally biased region" description="Polar residues" evidence="1">
    <location>
        <begin position="219"/>
        <end position="228"/>
    </location>
</feature>
<dbReference type="EMBL" id="JAANIT010004438">
    <property type="protein sequence ID" value="KAG1532616.1"/>
    <property type="molecule type" value="Genomic_DNA"/>
</dbReference>
<protein>
    <submittedName>
        <fullName evidence="2">Uncharacterized protein</fullName>
    </submittedName>
</protein>
<comment type="caution">
    <text evidence="2">The sequence shown here is derived from an EMBL/GenBank/DDBJ whole genome shotgun (WGS) entry which is preliminary data.</text>
</comment>
<feature type="region of interest" description="Disordered" evidence="1">
    <location>
        <begin position="219"/>
        <end position="238"/>
    </location>
</feature>
<feature type="compositionally biased region" description="Low complexity" evidence="1">
    <location>
        <begin position="268"/>
        <end position="282"/>
    </location>
</feature>
<sequence length="282" mass="32733">MSGIDNHDRNEYITTAEALALFRKLQLEEQNQRDEGLHGAELPLEISEYLDGTPAYELKEEFKRFKRQIAKYKNDNWNRPEQINKELIPELKKWKIDTFQVVSSIYKYSDNTRAQARASTEIYTQLQYLQQIVHFDNDEDREIFEGAIDQAAKLATFGFGQAKFQDNDAKELATKALRVPASLKHLEKTQDEDRVSNAFDQEFIAKLHQERFQQRLLSSNYQQKQAQSRPFGRGGYRGNQRGYTRPFTRPFGGNFHQRGKGRGNHFASSSNTNNPTDTNQQA</sequence>
<evidence type="ECO:0000313" key="2">
    <source>
        <dbReference type="EMBL" id="KAG1532616.1"/>
    </source>
</evidence>
<name>A0A9P6XU64_RHIOR</name>
<organism evidence="2 3">
    <name type="scientific">Rhizopus oryzae</name>
    <name type="common">Mucormycosis agent</name>
    <name type="synonym">Rhizopus arrhizus var. delemar</name>
    <dbReference type="NCBI Taxonomy" id="64495"/>
    <lineage>
        <taxon>Eukaryota</taxon>
        <taxon>Fungi</taxon>
        <taxon>Fungi incertae sedis</taxon>
        <taxon>Mucoromycota</taxon>
        <taxon>Mucoromycotina</taxon>
        <taxon>Mucoromycetes</taxon>
        <taxon>Mucorales</taxon>
        <taxon>Mucorineae</taxon>
        <taxon>Rhizopodaceae</taxon>
        <taxon>Rhizopus</taxon>
    </lineage>
</organism>
<accession>A0A9P6XU64</accession>
<gene>
    <name evidence="2" type="ORF">G6F51_013019</name>
</gene>
<evidence type="ECO:0000256" key="1">
    <source>
        <dbReference type="SAM" id="MobiDB-lite"/>
    </source>
</evidence>
<proteinExistence type="predicted"/>